<dbReference type="GO" id="GO:0005634">
    <property type="term" value="C:nucleus"/>
    <property type="evidence" value="ECO:0007669"/>
    <property type="project" value="TreeGrafter"/>
</dbReference>
<feature type="domain" description="DDE-1" evidence="1">
    <location>
        <begin position="1"/>
        <end position="134"/>
    </location>
</feature>
<accession>A0A4Y2J8P4</accession>
<sequence length="157" mass="18065">MNSSLFSEWFHDCLVIELKKNLKILKLKKAILLTDNALAHPDVETLKAENITCIFLPPNTTAILQPMDQGVIESMKRRYRKQLLSKFLFEGDDDEEEAACSIVQFWKALTLKDCVYTINEAWESVPEHTLERSWRKLSPYLENVDQSNDSGSVTVTE</sequence>
<dbReference type="PANTHER" id="PTHR19303">
    <property type="entry name" value="TRANSPOSON"/>
    <property type="match status" value="1"/>
</dbReference>
<evidence type="ECO:0000313" key="3">
    <source>
        <dbReference type="Proteomes" id="UP000499080"/>
    </source>
</evidence>
<dbReference type="InterPro" id="IPR004875">
    <property type="entry name" value="DDE_SF_endonuclease_dom"/>
</dbReference>
<gene>
    <name evidence="2" type="primary">JRKL_34</name>
    <name evidence="2" type="ORF">AVEN_87424_1</name>
</gene>
<dbReference type="AlphaFoldDB" id="A0A4Y2J8P4"/>
<dbReference type="EMBL" id="BGPR01003329">
    <property type="protein sequence ID" value="GBM86661.1"/>
    <property type="molecule type" value="Genomic_DNA"/>
</dbReference>
<organism evidence="2 3">
    <name type="scientific">Araneus ventricosus</name>
    <name type="common">Orbweaver spider</name>
    <name type="synonym">Epeira ventricosa</name>
    <dbReference type="NCBI Taxonomy" id="182803"/>
    <lineage>
        <taxon>Eukaryota</taxon>
        <taxon>Metazoa</taxon>
        <taxon>Ecdysozoa</taxon>
        <taxon>Arthropoda</taxon>
        <taxon>Chelicerata</taxon>
        <taxon>Arachnida</taxon>
        <taxon>Araneae</taxon>
        <taxon>Araneomorphae</taxon>
        <taxon>Entelegynae</taxon>
        <taxon>Araneoidea</taxon>
        <taxon>Araneidae</taxon>
        <taxon>Araneus</taxon>
    </lineage>
</organism>
<reference evidence="2 3" key="1">
    <citation type="journal article" date="2019" name="Sci. Rep.">
        <title>Orb-weaving spider Araneus ventricosus genome elucidates the spidroin gene catalogue.</title>
        <authorList>
            <person name="Kono N."/>
            <person name="Nakamura H."/>
            <person name="Ohtoshi R."/>
            <person name="Moran D.A.P."/>
            <person name="Shinohara A."/>
            <person name="Yoshida Y."/>
            <person name="Fujiwara M."/>
            <person name="Mori M."/>
            <person name="Tomita M."/>
            <person name="Arakawa K."/>
        </authorList>
    </citation>
    <scope>NUCLEOTIDE SEQUENCE [LARGE SCALE GENOMIC DNA]</scope>
</reference>
<dbReference type="Proteomes" id="UP000499080">
    <property type="component" value="Unassembled WGS sequence"/>
</dbReference>
<dbReference type="OrthoDB" id="6157693at2759"/>
<comment type="caution">
    <text evidence="2">The sequence shown here is derived from an EMBL/GenBank/DDBJ whole genome shotgun (WGS) entry which is preliminary data.</text>
</comment>
<name>A0A4Y2J8P4_ARAVE</name>
<dbReference type="InterPro" id="IPR050863">
    <property type="entry name" value="CenT-Element_Derived"/>
</dbReference>
<dbReference type="GO" id="GO:0003677">
    <property type="term" value="F:DNA binding"/>
    <property type="evidence" value="ECO:0007669"/>
    <property type="project" value="TreeGrafter"/>
</dbReference>
<protein>
    <submittedName>
        <fullName evidence="2">Jerky-like</fullName>
    </submittedName>
</protein>
<evidence type="ECO:0000259" key="1">
    <source>
        <dbReference type="Pfam" id="PF03184"/>
    </source>
</evidence>
<dbReference type="PANTHER" id="PTHR19303:SF16">
    <property type="entry name" value="JERKY PROTEIN HOMOLOG-LIKE"/>
    <property type="match status" value="1"/>
</dbReference>
<dbReference type="InterPro" id="IPR036397">
    <property type="entry name" value="RNaseH_sf"/>
</dbReference>
<keyword evidence="3" id="KW-1185">Reference proteome</keyword>
<dbReference type="Pfam" id="PF03184">
    <property type="entry name" value="DDE_1"/>
    <property type="match status" value="1"/>
</dbReference>
<proteinExistence type="predicted"/>
<dbReference type="Gene3D" id="3.30.420.10">
    <property type="entry name" value="Ribonuclease H-like superfamily/Ribonuclease H"/>
    <property type="match status" value="1"/>
</dbReference>
<evidence type="ECO:0000313" key="2">
    <source>
        <dbReference type="EMBL" id="GBM86661.1"/>
    </source>
</evidence>